<evidence type="ECO:0000313" key="1">
    <source>
        <dbReference type="EMBL" id="QED27479.1"/>
    </source>
</evidence>
<dbReference type="OrthoDB" id="9793805at2"/>
<name>A0A5B8XVJ8_9DELT</name>
<dbReference type="SUPFAM" id="SSF53756">
    <property type="entry name" value="UDP-Glycosyltransferase/glycogen phosphorylase"/>
    <property type="match status" value="1"/>
</dbReference>
<dbReference type="InterPro" id="IPR005262">
    <property type="entry name" value="MJ1255-like"/>
</dbReference>
<reference evidence="1 2" key="1">
    <citation type="submission" date="2019-08" db="EMBL/GenBank/DDBJ databases">
        <authorList>
            <person name="Liang Q."/>
        </authorList>
    </citation>
    <scope>NUCLEOTIDE SEQUENCE [LARGE SCALE GENOMIC DNA]</scope>
    <source>
        <strain evidence="1 2">V1718</strain>
    </source>
</reference>
<dbReference type="Gene3D" id="3.40.50.2000">
    <property type="entry name" value="Glycogen Phosphorylase B"/>
    <property type="match status" value="1"/>
</dbReference>
<evidence type="ECO:0000313" key="2">
    <source>
        <dbReference type="Proteomes" id="UP000321595"/>
    </source>
</evidence>
<organism evidence="1 2">
    <name type="scientific">Microvenator marinus</name>
    <dbReference type="NCBI Taxonomy" id="2600177"/>
    <lineage>
        <taxon>Bacteria</taxon>
        <taxon>Deltaproteobacteria</taxon>
        <taxon>Bradymonadales</taxon>
        <taxon>Microvenatoraceae</taxon>
        <taxon>Microvenator</taxon>
    </lineage>
</organism>
<accession>A0A5B8XVJ8</accession>
<dbReference type="KEGG" id="bbae:FRD01_09545"/>
<dbReference type="AlphaFoldDB" id="A0A5B8XVJ8"/>
<dbReference type="EMBL" id="CP042467">
    <property type="protein sequence ID" value="QED27479.1"/>
    <property type="molecule type" value="Genomic_DNA"/>
</dbReference>
<sequence>MKILYGVVGSGMGHAIRSAVVIQHLLDQGHEVHAVASGGAVKYLNQKFGDLTEIWGLDMVVEDNEVDRLMTGVENLKGAIQGLPGNVKDFFQVEAKFNPDVVISDFETWTWLFAKAYGLPLICVDNIQIINRCTHDPEILVGAYDDFKLAKSIVKARTPHANEYLITTFFYPEVRKRRTKLVPPILRETILRASPRQGDHLLVYQTSESFGSLPNMLKELEVPVFVYGLRRDLKEELQDGNITYKPFSDQGFVEDLASARGVIASAGFTLMSESVHLAKPYLATPIRGQFEQIMNGRYLEKLGYGMSDENLDLKTIEHFLRELPRFEENLATYARHDNSLTLGALDEFLDRVEAGMF</sequence>
<protein>
    <submittedName>
        <fullName evidence="1">Teichoic acid biosynthesis protein</fullName>
    </submittedName>
</protein>
<dbReference type="RefSeq" id="WP_146959164.1">
    <property type="nucleotide sequence ID" value="NZ_CP042467.1"/>
</dbReference>
<keyword evidence="2" id="KW-1185">Reference proteome</keyword>
<proteinExistence type="predicted"/>
<dbReference type="Proteomes" id="UP000321595">
    <property type="component" value="Chromosome"/>
</dbReference>
<dbReference type="Pfam" id="PF13528">
    <property type="entry name" value="Glyco_trans_1_3"/>
    <property type="match status" value="1"/>
</dbReference>
<gene>
    <name evidence="1" type="ORF">FRD01_09545</name>
</gene>
<dbReference type="NCBIfam" id="TIGR00661">
    <property type="entry name" value="MJ1255"/>
    <property type="match status" value="1"/>
</dbReference>